<dbReference type="KEGG" id="avu:BK816_04795"/>
<evidence type="ECO:0000313" key="3">
    <source>
        <dbReference type="EMBL" id="AOZ72691.1"/>
    </source>
</evidence>
<dbReference type="Gene3D" id="3.40.50.2300">
    <property type="match status" value="1"/>
</dbReference>
<reference evidence="3 4" key="1">
    <citation type="submission" date="2016-10" db="EMBL/GenBank/DDBJ databases">
        <title>Actinomyces aegypiusis sp. nov., isolated from the Aegypius monachus in Qinghai Tibet Plateau China.</title>
        <authorList>
            <person name="Wang Y."/>
        </authorList>
    </citation>
    <scope>NUCLEOTIDE SEQUENCE [LARGE SCALE GENOMIC DNA]</scope>
    <source>
        <strain evidence="3 4">VUL4_3</strain>
    </source>
</reference>
<accession>A0A1D9MK14</accession>
<evidence type="ECO:0000256" key="1">
    <source>
        <dbReference type="PROSITE-ProRule" id="PRU00169"/>
    </source>
</evidence>
<keyword evidence="1" id="KW-0597">Phosphoprotein</keyword>
<dbReference type="GO" id="GO:0000160">
    <property type="term" value="P:phosphorelay signal transduction system"/>
    <property type="evidence" value="ECO:0007669"/>
    <property type="project" value="InterPro"/>
</dbReference>
<feature type="modified residue" description="4-aspartylphosphate" evidence="1">
    <location>
        <position position="64"/>
    </location>
</feature>
<evidence type="ECO:0000259" key="2">
    <source>
        <dbReference type="PROSITE" id="PS50110"/>
    </source>
</evidence>
<keyword evidence="4" id="KW-1185">Reference proteome</keyword>
<evidence type="ECO:0000313" key="4">
    <source>
        <dbReference type="Proteomes" id="UP000176288"/>
    </source>
</evidence>
<dbReference type="RefSeq" id="WP_071164157.1">
    <property type="nucleotide sequence ID" value="NZ_CP017812.1"/>
</dbReference>
<name>A0A1D9MK14_9ACTO</name>
<dbReference type="STRING" id="1912795.BK816_04795"/>
<dbReference type="OrthoDB" id="3395459at2"/>
<dbReference type="InterPro" id="IPR011006">
    <property type="entry name" value="CheY-like_superfamily"/>
</dbReference>
<dbReference type="Proteomes" id="UP000176288">
    <property type="component" value="Chromosome"/>
</dbReference>
<gene>
    <name evidence="3" type="ORF">BK816_04795</name>
</gene>
<dbReference type="SUPFAM" id="SSF52172">
    <property type="entry name" value="CheY-like"/>
    <property type="match status" value="1"/>
</dbReference>
<feature type="domain" description="Response regulatory" evidence="2">
    <location>
        <begin position="9"/>
        <end position="130"/>
    </location>
</feature>
<protein>
    <recommendedName>
        <fullName evidence="2">Response regulatory domain-containing protein</fullName>
    </recommendedName>
</protein>
<dbReference type="PROSITE" id="PS50110">
    <property type="entry name" value="RESPONSE_REGULATORY"/>
    <property type="match status" value="1"/>
</dbReference>
<dbReference type="InterPro" id="IPR001789">
    <property type="entry name" value="Sig_transdc_resp-reg_receiver"/>
</dbReference>
<sequence length="131" mass="14079">MAENTKELNILVFSDDVTFREDVKAAVGLHPYAGSPEVRFVEAATGPGVINTFADNSFDLAIFDGETKKDGAMSVAHTIAETINPDEVPPVIFVVARQQDEWLARGAGAASVVLKPVNALKLQEEIAKLLK</sequence>
<dbReference type="AlphaFoldDB" id="A0A1D9MK14"/>
<proteinExistence type="predicted"/>
<dbReference type="EMBL" id="CP017812">
    <property type="protein sequence ID" value="AOZ72691.1"/>
    <property type="molecule type" value="Genomic_DNA"/>
</dbReference>
<organism evidence="3 4">
    <name type="scientific">Boudabousia tangfeifanii</name>
    <dbReference type="NCBI Taxonomy" id="1912795"/>
    <lineage>
        <taxon>Bacteria</taxon>
        <taxon>Bacillati</taxon>
        <taxon>Actinomycetota</taxon>
        <taxon>Actinomycetes</taxon>
        <taxon>Actinomycetales</taxon>
        <taxon>Actinomycetaceae</taxon>
        <taxon>Boudabousia</taxon>
    </lineage>
</organism>